<name>A0ABT2GQV4_9MICO</name>
<proteinExistence type="predicted"/>
<evidence type="ECO:0000313" key="2">
    <source>
        <dbReference type="EMBL" id="MCS5718597.1"/>
    </source>
</evidence>
<dbReference type="Proteomes" id="UP001165584">
    <property type="component" value="Unassembled WGS sequence"/>
</dbReference>
<organism evidence="2 3">
    <name type="scientific">Herbiconiux aconitum</name>
    <dbReference type="NCBI Taxonomy" id="2970913"/>
    <lineage>
        <taxon>Bacteria</taxon>
        <taxon>Bacillati</taxon>
        <taxon>Actinomycetota</taxon>
        <taxon>Actinomycetes</taxon>
        <taxon>Micrococcales</taxon>
        <taxon>Microbacteriaceae</taxon>
        <taxon>Herbiconiux</taxon>
    </lineage>
</organism>
<dbReference type="InterPro" id="IPR055593">
    <property type="entry name" value="DUF7169"/>
</dbReference>
<comment type="caution">
    <text evidence="2">The sequence shown here is derived from an EMBL/GenBank/DDBJ whole genome shotgun (WGS) entry which is preliminary data.</text>
</comment>
<evidence type="ECO:0000256" key="1">
    <source>
        <dbReference type="SAM" id="MobiDB-lite"/>
    </source>
</evidence>
<accession>A0ABT2GQV4</accession>
<keyword evidence="3" id="KW-1185">Reference proteome</keyword>
<evidence type="ECO:0000313" key="3">
    <source>
        <dbReference type="Proteomes" id="UP001165584"/>
    </source>
</evidence>
<gene>
    <name evidence="2" type="ORF">N1027_10675</name>
</gene>
<dbReference type="Pfam" id="PF23773">
    <property type="entry name" value="DUF7169"/>
    <property type="match status" value="1"/>
</dbReference>
<dbReference type="RefSeq" id="WP_259507587.1">
    <property type="nucleotide sequence ID" value="NZ_JANLCM010000001.1"/>
</dbReference>
<feature type="compositionally biased region" description="Basic and acidic residues" evidence="1">
    <location>
        <begin position="38"/>
        <end position="51"/>
    </location>
</feature>
<feature type="region of interest" description="Disordered" evidence="1">
    <location>
        <begin position="28"/>
        <end position="61"/>
    </location>
</feature>
<sequence>MPEPLPALVRTLAEEALLLARTLHEASEAQFQPALTPKPREDTSERSRGGHGDPVGDTVADPRRLALRAQVVAGEVLLESAVRALIVTRRRVDRALASWNGE</sequence>
<protein>
    <submittedName>
        <fullName evidence="2">Uncharacterized protein</fullName>
    </submittedName>
</protein>
<dbReference type="EMBL" id="JANLCM010000001">
    <property type="protein sequence ID" value="MCS5718597.1"/>
    <property type="molecule type" value="Genomic_DNA"/>
</dbReference>
<reference evidence="2" key="1">
    <citation type="submission" date="2022-08" db="EMBL/GenBank/DDBJ databases">
        <authorList>
            <person name="Deng Y."/>
            <person name="Han X.-F."/>
            <person name="Zhang Y.-Q."/>
        </authorList>
    </citation>
    <scope>NUCLEOTIDE SEQUENCE</scope>
    <source>
        <strain evidence="2">CPCC 205763</strain>
    </source>
</reference>